<accession>A0A086Z2M9</accession>
<dbReference type="CDD" id="cd02042">
    <property type="entry name" value="ParAB_family"/>
    <property type="match status" value="1"/>
</dbReference>
<name>A0A086Z2M9_9BIFI</name>
<dbReference type="Gene3D" id="3.40.50.300">
    <property type="entry name" value="P-loop containing nucleotide triphosphate hydrolases"/>
    <property type="match status" value="1"/>
</dbReference>
<evidence type="ECO:0000256" key="1">
    <source>
        <dbReference type="ARBA" id="ARBA00006976"/>
    </source>
</evidence>
<feature type="domain" description="AAA" evidence="4">
    <location>
        <begin position="71"/>
        <end position="249"/>
    </location>
</feature>
<comment type="function">
    <text evidence="2">May play a role in septum formation.</text>
</comment>
<gene>
    <name evidence="5" type="ORF">BACT_1486</name>
</gene>
<sequence length="343" mass="37426">MTKAKGKRVRPDKSRAGGMPPRPKIESASDVLNRIFAKGDDEFSVGAEIANLTSRFAALQNVVFPKPPQTRLIAVANQKGGVGKTTTAVNLAAALAENGAQVLVIDMDPQGNASTALGAQRTHDMATTYDVIEGRIGIGQAKRPSTVFPTLDLVPASIDLSGTELEVANLPERNLLLNRALSQFLAESQVHYDYVIVDCPPSLGLLVLNAMCAVTEVLIPVQAEYYALEGLQQLLHTIELVQENYNRSLIVSTMLITMYDRRTLLSREVYDEVKEHYPQIVLKTTIPRSVKISEAPSFGESIISYDPRGAGAISYSEAALEIAERSKRVLNMISKKQSSWESE</sequence>
<dbReference type="AlphaFoldDB" id="A0A086Z2M9"/>
<dbReference type="PANTHER" id="PTHR13696">
    <property type="entry name" value="P-LOOP CONTAINING NUCLEOSIDE TRIPHOSPHATE HYDROLASE"/>
    <property type="match status" value="1"/>
</dbReference>
<evidence type="ECO:0000313" key="6">
    <source>
        <dbReference type="Proteomes" id="UP000029015"/>
    </source>
</evidence>
<feature type="region of interest" description="Disordered" evidence="3">
    <location>
        <begin position="1"/>
        <end position="26"/>
    </location>
</feature>
<dbReference type="FunFam" id="3.40.50.300:FF:000285">
    <property type="entry name" value="Sporulation initiation inhibitor Soj"/>
    <property type="match status" value="1"/>
</dbReference>
<dbReference type="InterPro" id="IPR027417">
    <property type="entry name" value="P-loop_NTPase"/>
</dbReference>
<organism evidence="5 6">
    <name type="scientific">Bifidobacterium actinocoloniiforme DSM 22766</name>
    <dbReference type="NCBI Taxonomy" id="1437605"/>
    <lineage>
        <taxon>Bacteria</taxon>
        <taxon>Bacillati</taxon>
        <taxon>Actinomycetota</taxon>
        <taxon>Actinomycetes</taxon>
        <taxon>Bifidobacteriales</taxon>
        <taxon>Bifidobacteriaceae</taxon>
        <taxon>Bifidobacterium</taxon>
    </lineage>
</organism>
<dbReference type="Pfam" id="PF13614">
    <property type="entry name" value="AAA_31"/>
    <property type="match status" value="1"/>
</dbReference>
<comment type="caution">
    <text evidence="5">The sequence shown here is derived from an EMBL/GenBank/DDBJ whole genome shotgun (WGS) entry which is preliminary data.</text>
</comment>
<proteinExistence type="inferred from homology"/>
<dbReference type="Proteomes" id="UP000029015">
    <property type="component" value="Unassembled WGS sequence"/>
</dbReference>
<evidence type="ECO:0000256" key="3">
    <source>
        <dbReference type="SAM" id="MobiDB-lite"/>
    </source>
</evidence>
<reference evidence="5 6" key="1">
    <citation type="submission" date="2014-03" db="EMBL/GenBank/DDBJ databases">
        <title>Genomics of Bifidobacteria.</title>
        <authorList>
            <person name="Ventura M."/>
            <person name="Milani C."/>
            <person name="Lugli G.A."/>
        </authorList>
    </citation>
    <scope>NUCLEOTIDE SEQUENCE [LARGE SCALE GENOMIC DNA]</scope>
    <source>
        <strain evidence="5 6">DSM 22766</strain>
    </source>
</reference>
<dbReference type="InterPro" id="IPR050678">
    <property type="entry name" value="DNA_Partitioning_ATPase"/>
</dbReference>
<dbReference type="EMBL" id="JGYK01000001">
    <property type="protein sequence ID" value="KFI40779.1"/>
    <property type="molecule type" value="Genomic_DNA"/>
</dbReference>
<dbReference type="PANTHER" id="PTHR13696:SF52">
    <property type="entry name" value="PARA FAMILY PROTEIN CT_582"/>
    <property type="match status" value="1"/>
</dbReference>
<evidence type="ECO:0000313" key="5">
    <source>
        <dbReference type="EMBL" id="KFI40779.1"/>
    </source>
</evidence>
<comment type="similarity">
    <text evidence="1">Belongs to the ParA family.</text>
</comment>
<protein>
    <submittedName>
        <fullName evidence="5">Chromosome partitioning protein ParA</fullName>
    </submittedName>
</protein>
<dbReference type="InterPro" id="IPR025669">
    <property type="entry name" value="AAA_dom"/>
</dbReference>
<evidence type="ECO:0000259" key="4">
    <source>
        <dbReference type="Pfam" id="PF13614"/>
    </source>
</evidence>
<evidence type="ECO:0000256" key="2">
    <source>
        <dbReference type="ARBA" id="ARBA00059092"/>
    </source>
</evidence>
<dbReference type="SUPFAM" id="SSF52540">
    <property type="entry name" value="P-loop containing nucleoside triphosphate hydrolases"/>
    <property type="match status" value="1"/>
</dbReference>
<dbReference type="eggNOG" id="COG1192">
    <property type="taxonomic scope" value="Bacteria"/>
</dbReference>
<keyword evidence="6" id="KW-1185">Reference proteome</keyword>
<dbReference type="STRING" id="1437605.AB656_05730"/>